<dbReference type="GO" id="GO:0005794">
    <property type="term" value="C:Golgi apparatus"/>
    <property type="evidence" value="ECO:0000318"/>
    <property type="project" value="GO_Central"/>
</dbReference>
<dbReference type="GO" id="GO:0012505">
    <property type="term" value="C:endomembrane system"/>
    <property type="evidence" value="ECO:0000318"/>
    <property type="project" value="GO_Central"/>
</dbReference>
<proteinExistence type="predicted"/>
<dbReference type="eggNOG" id="KOG0094">
    <property type="taxonomic scope" value="Eukaryota"/>
</dbReference>
<dbReference type="GO" id="GO:0005525">
    <property type="term" value="F:GTP binding"/>
    <property type="evidence" value="ECO:0007669"/>
    <property type="project" value="InterPro"/>
</dbReference>
<dbReference type="VEuPathDB" id="TrichDB:TVAGG3_0273620"/>
<reference evidence="2" key="1">
    <citation type="submission" date="2006-10" db="EMBL/GenBank/DDBJ databases">
        <authorList>
            <person name="Amadeo P."/>
            <person name="Zhao Q."/>
            <person name="Wortman J."/>
            <person name="Fraser-Liggett C."/>
            <person name="Carlton J."/>
        </authorList>
    </citation>
    <scope>NUCLEOTIDE SEQUENCE</scope>
    <source>
        <strain evidence="2">G3</strain>
    </source>
</reference>
<dbReference type="SMART" id="SM00174">
    <property type="entry name" value="RHO"/>
    <property type="match status" value="1"/>
</dbReference>
<dbReference type="GO" id="GO:0006886">
    <property type="term" value="P:intracellular protein transport"/>
    <property type="evidence" value="ECO:0000318"/>
    <property type="project" value="GO_Central"/>
</dbReference>
<evidence type="ECO:0000313" key="3">
    <source>
        <dbReference type="Proteomes" id="UP000001542"/>
    </source>
</evidence>
<dbReference type="InterPro" id="IPR001806">
    <property type="entry name" value="Small_GTPase"/>
</dbReference>
<dbReference type="EMBL" id="DS113214">
    <property type="protein sequence ID" value="EAY18851.1"/>
    <property type="molecule type" value="Genomic_DNA"/>
</dbReference>
<dbReference type="GO" id="GO:0005829">
    <property type="term" value="C:cytosol"/>
    <property type="evidence" value="ECO:0007669"/>
    <property type="project" value="GOC"/>
</dbReference>
<evidence type="ECO:0000256" key="1">
    <source>
        <dbReference type="ARBA" id="ARBA00022741"/>
    </source>
</evidence>
<dbReference type="InterPro" id="IPR027417">
    <property type="entry name" value="P-loop_NTPase"/>
</dbReference>
<evidence type="ECO:0000313" key="2">
    <source>
        <dbReference type="EMBL" id="EAY18851.1"/>
    </source>
</evidence>
<dbReference type="Gene3D" id="3.40.50.300">
    <property type="entry name" value="P-loop containing nucleotide triphosphate hydrolases"/>
    <property type="match status" value="1"/>
</dbReference>
<dbReference type="GO" id="GO:0003924">
    <property type="term" value="F:GTPase activity"/>
    <property type="evidence" value="ECO:0000318"/>
    <property type="project" value="GO_Central"/>
</dbReference>
<dbReference type="Proteomes" id="UP000001542">
    <property type="component" value="Unassembled WGS sequence"/>
</dbReference>
<keyword evidence="3" id="KW-1185">Reference proteome</keyword>
<dbReference type="SUPFAM" id="SSF52540">
    <property type="entry name" value="P-loop containing nucleoside triphosphate hydrolases"/>
    <property type="match status" value="1"/>
</dbReference>
<dbReference type="VEuPathDB" id="TrichDB:TVAG_295030"/>
<dbReference type="OrthoDB" id="275177at2759"/>
<accession>A2DL60</accession>
<dbReference type="SMR" id="A2DL60"/>
<dbReference type="PROSITE" id="PS51421">
    <property type="entry name" value="RAS"/>
    <property type="match status" value="1"/>
</dbReference>
<reference evidence="2" key="2">
    <citation type="journal article" date="2007" name="Science">
        <title>Draft genome sequence of the sexually transmitted pathogen Trichomonas vaginalis.</title>
        <authorList>
            <person name="Carlton J.M."/>
            <person name="Hirt R.P."/>
            <person name="Silva J.C."/>
            <person name="Delcher A.L."/>
            <person name="Schatz M."/>
            <person name="Zhao Q."/>
            <person name="Wortman J.R."/>
            <person name="Bidwell S.L."/>
            <person name="Alsmark U.C.M."/>
            <person name="Besteiro S."/>
            <person name="Sicheritz-Ponten T."/>
            <person name="Noel C.J."/>
            <person name="Dacks J.B."/>
            <person name="Foster P.G."/>
            <person name="Simillion C."/>
            <person name="Van de Peer Y."/>
            <person name="Miranda-Saavedra D."/>
            <person name="Barton G.J."/>
            <person name="Westrop G.D."/>
            <person name="Mueller S."/>
            <person name="Dessi D."/>
            <person name="Fiori P.L."/>
            <person name="Ren Q."/>
            <person name="Paulsen I."/>
            <person name="Zhang H."/>
            <person name="Bastida-Corcuera F.D."/>
            <person name="Simoes-Barbosa A."/>
            <person name="Brown M.T."/>
            <person name="Hayes R.D."/>
            <person name="Mukherjee M."/>
            <person name="Okumura C.Y."/>
            <person name="Schneider R."/>
            <person name="Smith A.J."/>
            <person name="Vanacova S."/>
            <person name="Villalvazo M."/>
            <person name="Haas B.J."/>
            <person name="Pertea M."/>
            <person name="Feldblyum T.V."/>
            <person name="Utterback T.R."/>
            <person name="Shu C.L."/>
            <person name="Osoegawa K."/>
            <person name="de Jong P.J."/>
            <person name="Hrdy I."/>
            <person name="Horvathova L."/>
            <person name="Zubacova Z."/>
            <person name="Dolezal P."/>
            <person name="Malik S.B."/>
            <person name="Logsdon J.M. Jr."/>
            <person name="Henze K."/>
            <person name="Gupta A."/>
            <person name="Wang C.C."/>
            <person name="Dunne R.L."/>
            <person name="Upcroft J.A."/>
            <person name="Upcroft P."/>
            <person name="White O."/>
            <person name="Salzberg S.L."/>
            <person name="Tang P."/>
            <person name="Chiu C.-H."/>
            <person name="Lee Y.-S."/>
            <person name="Embley T.M."/>
            <person name="Coombs G.H."/>
            <person name="Mottram J.C."/>
            <person name="Tachezy J."/>
            <person name="Fraser-Liggett C.M."/>
            <person name="Johnson P.J."/>
        </authorList>
    </citation>
    <scope>NUCLEOTIDE SEQUENCE [LARGE SCALE GENOMIC DNA]</scope>
    <source>
        <strain evidence="2">G3</strain>
    </source>
</reference>
<dbReference type="AlphaFoldDB" id="A2DL60"/>
<dbReference type="KEGG" id="tva:5464367"/>
<dbReference type="GO" id="GO:0006891">
    <property type="term" value="P:intra-Golgi vesicle-mediated transport"/>
    <property type="evidence" value="ECO:0000318"/>
    <property type="project" value="GO_Central"/>
</dbReference>
<keyword evidence="1" id="KW-0547">Nucleotide-binding</keyword>
<sequence length="188" mass="20838">MKVKIVLLGPMSVGKTALCNRFKYDKFEQNYQVTIGAGIIDYQTKVNGKSVDVQIWDTAGMERHRSLSPLYYRDADAGIFVYDISEKGSINQLERFYDEFMAQNDRGFHGIVVANKSDLNKNEAALEEGNKWATMHGCEFTTASAKIGEGVAEAFNKAIMGAVLRSTNTATKSIILKNADDDEKKGCC</sequence>
<dbReference type="InterPro" id="IPR005225">
    <property type="entry name" value="Small_GTP-bd"/>
</dbReference>
<dbReference type="PRINTS" id="PR00449">
    <property type="entry name" value="RASTRNSFRMNG"/>
</dbReference>
<protein>
    <submittedName>
        <fullName evidence="2">Small GTP-binding protein, putative</fullName>
    </submittedName>
</protein>
<organism evidence="2 3">
    <name type="scientific">Trichomonas vaginalis (strain ATCC PRA-98 / G3)</name>
    <dbReference type="NCBI Taxonomy" id="412133"/>
    <lineage>
        <taxon>Eukaryota</taxon>
        <taxon>Metamonada</taxon>
        <taxon>Parabasalia</taxon>
        <taxon>Trichomonadida</taxon>
        <taxon>Trichomonadidae</taxon>
        <taxon>Trichomonas</taxon>
    </lineage>
</organism>
<dbReference type="SMART" id="SM00175">
    <property type="entry name" value="RAB"/>
    <property type="match status" value="1"/>
</dbReference>
<dbReference type="CDD" id="cd00154">
    <property type="entry name" value="Rab"/>
    <property type="match status" value="1"/>
</dbReference>
<dbReference type="RefSeq" id="XP_001579837.1">
    <property type="nucleotide sequence ID" value="XM_001579787.1"/>
</dbReference>
<dbReference type="PROSITE" id="PS51419">
    <property type="entry name" value="RAB"/>
    <property type="match status" value="1"/>
</dbReference>
<gene>
    <name evidence="2" type="ORF">TVAG_295030</name>
</gene>
<dbReference type="STRING" id="5722.A2DL60"/>
<dbReference type="PANTHER" id="PTHR47978">
    <property type="match status" value="1"/>
</dbReference>
<dbReference type="GO" id="GO:0006890">
    <property type="term" value="P:retrograde vesicle-mediated transport, Golgi to endoplasmic reticulum"/>
    <property type="evidence" value="ECO:0000318"/>
    <property type="project" value="GO_Central"/>
</dbReference>
<name>A2DL60_TRIV3</name>
<dbReference type="InParanoid" id="A2DL60"/>
<dbReference type="SMART" id="SM00173">
    <property type="entry name" value="RAS"/>
    <property type="match status" value="1"/>
</dbReference>
<dbReference type="NCBIfam" id="TIGR00231">
    <property type="entry name" value="small_GTP"/>
    <property type="match status" value="1"/>
</dbReference>
<dbReference type="FunFam" id="3.40.50.300:FF:001204">
    <property type="entry name" value="Small GTP-binding protein, putative"/>
    <property type="match status" value="1"/>
</dbReference>
<dbReference type="GO" id="GO:0042147">
    <property type="term" value="P:retrograde transport, endosome to Golgi"/>
    <property type="evidence" value="ECO:0000318"/>
    <property type="project" value="GO_Central"/>
</dbReference>
<dbReference type="Pfam" id="PF00071">
    <property type="entry name" value="Ras"/>
    <property type="match status" value="1"/>
</dbReference>